<evidence type="ECO:0000313" key="2">
    <source>
        <dbReference type="EMBL" id="MDR6725015.1"/>
    </source>
</evidence>
<gene>
    <name evidence="2" type="ORF">J2W91_003501</name>
</gene>
<dbReference type="AlphaFoldDB" id="A0AAP5LPS8"/>
<dbReference type="RefSeq" id="WP_310141821.1">
    <property type="nucleotide sequence ID" value="NZ_JAVDTR010000009.1"/>
</dbReference>
<name>A0AAP5LPS8_PAEAM</name>
<protein>
    <recommendedName>
        <fullName evidence="1">DUF4340 domain-containing protein</fullName>
    </recommendedName>
</protein>
<dbReference type="Pfam" id="PF14238">
    <property type="entry name" value="DUF4340"/>
    <property type="match status" value="1"/>
</dbReference>
<evidence type="ECO:0000259" key="1">
    <source>
        <dbReference type="Pfam" id="PF14238"/>
    </source>
</evidence>
<comment type="caution">
    <text evidence="2">The sequence shown here is derived from an EMBL/GenBank/DDBJ whole genome shotgun (WGS) entry which is preliminary data.</text>
</comment>
<dbReference type="EMBL" id="JAVDTR010000009">
    <property type="protein sequence ID" value="MDR6725015.1"/>
    <property type="molecule type" value="Genomic_DNA"/>
</dbReference>
<organism evidence="2 3">
    <name type="scientific">Paenibacillus amylolyticus</name>
    <dbReference type="NCBI Taxonomy" id="1451"/>
    <lineage>
        <taxon>Bacteria</taxon>
        <taxon>Bacillati</taxon>
        <taxon>Bacillota</taxon>
        <taxon>Bacilli</taxon>
        <taxon>Bacillales</taxon>
        <taxon>Paenibacillaceae</taxon>
        <taxon>Paenibacillus</taxon>
    </lineage>
</organism>
<reference evidence="2" key="1">
    <citation type="submission" date="2023-07" db="EMBL/GenBank/DDBJ databases">
        <title>Sorghum-associated microbial communities from plants grown in Nebraska, USA.</title>
        <authorList>
            <person name="Schachtman D."/>
        </authorList>
    </citation>
    <scope>NUCLEOTIDE SEQUENCE</scope>
    <source>
        <strain evidence="2">BE80</strain>
    </source>
</reference>
<feature type="domain" description="DUF4340" evidence="1">
    <location>
        <begin position="75"/>
        <end position="251"/>
    </location>
</feature>
<evidence type="ECO:0000313" key="3">
    <source>
        <dbReference type="Proteomes" id="UP001254832"/>
    </source>
</evidence>
<sequence length="316" mass="34736">MRKWVPTILAVVVLMVGWMYAASQNYFREEAAEQVKLLGIQAGDIQAITIHKPAAEENSTASQESSQLKLEQGVWQMVEPKAYPLNGYAVSNLLDALSAADQELVVEESPTSVEKYGLGTDAARLDIQLKDQRKIELMIGGQLPADDARYVRVDSGAVVAVKSETISGIELSRRELLDTTPFNLDESNVQSLDWEGEASTWILKSTAQQDEAEKQWTFNGAELEATDAVSLIGKIKNITTADDVRPASDLKDTVPRFTFIVEQNVNGETISDVYRGITVASDPDQIWVITPDGEWAYALQADALKDVEDSAEALKK</sequence>
<dbReference type="Proteomes" id="UP001254832">
    <property type="component" value="Unassembled WGS sequence"/>
</dbReference>
<proteinExistence type="predicted"/>
<dbReference type="InterPro" id="IPR025641">
    <property type="entry name" value="DUF4340"/>
</dbReference>
<accession>A0AAP5LPS8</accession>